<gene>
    <name evidence="2" type="ORF">BDV98DRAFT_365409</name>
</gene>
<evidence type="ECO:0000313" key="3">
    <source>
        <dbReference type="Proteomes" id="UP000305067"/>
    </source>
</evidence>
<sequence>MHRKRFSAEPGRIDSLTLYIFARPFHHDVYFPSFALVFHVHLALAYALAVSILKC</sequence>
<reference evidence="2 3" key="1">
    <citation type="journal article" date="2019" name="Nat. Ecol. Evol.">
        <title>Megaphylogeny resolves global patterns of mushroom evolution.</title>
        <authorList>
            <person name="Varga T."/>
            <person name="Krizsan K."/>
            <person name="Foldi C."/>
            <person name="Dima B."/>
            <person name="Sanchez-Garcia M."/>
            <person name="Sanchez-Ramirez S."/>
            <person name="Szollosi G.J."/>
            <person name="Szarkandi J.G."/>
            <person name="Papp V."/>
            <person name="Albert L."/>
            <person name="Andreopoulos W."/>
            <person name="Angelini C."/>
            <person name="Antonin V."/>
            <person name="Barry K.W."/>
            <person name="Bougher N.L."/>
            <person name="Buchanan P."/>
            <person name="Buyck B."/>
            <person name="Bense V."/>
            <person name="Catcheside P."/>
            <person name="Chovatia M."/>
            <person name="Cooper J."/>
            <person name="Damon W."/>
            <person name="Desjardin D."/>
            <person name="Finy P."/>
            <person name="Geml J."/>
            <person name="Haridas S."/>
            <person name="Hughes K."/>
            <person name="Justo A."/>
            <person name="Karasinski D."/>
            <person name="Kautmanova I."/>
            <person name="Kiss B."/>
            <person name="Kocsube S."/>
            <person name="Kotiranta H."/>
            <person name="LaButti K.M."/>
            <person name="Lechner B.E."/>
            <person name="Liimatainen K."/>
            <person name="Lipzen A."/>
            <person name="Lukacs Z."/>
            <person name="Mihaltcheva S."/>
            <person name="Morgado L.N."/>
            <person name="Niskanen T."/>
            <person name="Noordeloos M.E."/>
            <person name="Ohm R.A."/>
            <person name="Ortiz-Santana B."/>
            <person name="Ovrebo C."/>
            <person name="Racz N."/>
            <person name="Riley R."/>
            <person name="Savchenko A."/>
            <person name="Shiryaev A."/>
            <person name="Soop K."/>
            <person name="Spirin V."/>
            <person name="Szebenyi C."/>
            <person name="Tomsovsky M."/>
            <person name="Tulloss R.E."/>
            <person name="Uehling J."/>
            <person name="Grigoriev I.V."/>
            <person name="Vagvolgyi C."/>
            <person name="Papp T."/>
            <person name="Martin F.M."/>
            <person name="Miettinen O."/>
            <person name="Hibbett D.S."/>
            <person name="Nagy L.G."/>
        </authorList>
    </citation>
    <scope>NUCLEOTIDE SEQUENCE [LARGE SCALE GENOMIC DNA]</scope>
    <source>
        <strain evidence="2 3">CBS 309.79</strain>
    </source>
</reference>
<protein>
    <submittedName>
        <fullName evidence="2">Uncharacterized protein</fullName>
    </submittedName>
</protein>
<dbReference type="AlphaFoldDB" id="A0A5C3QS91"/>
<feature type="transmembrane region" description="Helical" evidence="1">
    <location>
        <begin position="29"/>
        <end position="53"/>
    </location>
</feature>
<keyword evidence="1" id="KW-0472">Membrane</keyword>
<accession>A0A5C3QS91</accession>
<dbReference type="Proteomes" id="UP000305067">
    <property type="component" value="Unassembled WGS sequence"/>
</dbReference>
<evidence type="ECO:0000256" key="1">
    <source>
        <dbReference type="SAM" id="Phobius"/>
    </source>
</evidence>
<proteinExistence type="predicted"/>
<keyword evidence="1" id="KW-1133">Transmembrane helix</keyword>
<organism evidence="2 3">
    <name type="scientific">Pterulicium gracile</name>
    <dbReference type="NCBI Taxonomy" id="1884261"/>
    <lineage>
        <taxon>Eukaryota</taxon>
        <taxon>Fungi</taxon>
        <taxon>Dikarya</taxon>
        <taxon>Basidiomycota</taxon>
        <taxon>Agaricomycotina</taxon>
        <taxon>Agaricomycetes</taxon>
        <taxon>Agaricomycetidae</taxon>
        <taxon>Agaricales</taxon>
        <taxon>Pleurotineae</taxon>
        <taxon>Pterulaceae</taxon>
        <taxon>Pterulicium</taxon>
    </lineage>
</organism>
<evidence type="ECO:0000313" key="2">
    <source>
        <dbReference type="EMBL" id="TFL04218.1"/>
    </source>
</evidence>
<keyword evidence="1" id="KW-0812">Transmembrane</keyword>
<keyword evidence="3" id="KW-1185">Reference proteome</keyword>
<dbReference type="EMBL" id="ML178819">
    <property type="protein sequence ID" value="TFL04218.1"/>
    <property type="molecule type" value="Genomic_DNA"/>
</dbReference>
<name>A0A5C3QS91_9AGAR</name>